<evidence type="ECO:0000256" key="2">
    <source>
        <dbReference type="ARBA" id="ARBA00022729"/>
    </source>
</evidence>
<dbReference type="SUPFAM" id="SSF54452">
    <property type="entry name" value="MHC antigen-recognition domain"/>
    <property type="match status" value="1"/>
</dbReference>
<dbReference type="OrthoDB" id="9836934at2759"/>
<evidence type="ECO:0000256" key="1">
    <source>
        <dbReference type="ARBA" id="ARBA00004370"/>
    </source>
</evidence>
<dbReference type="Proteomes" id="UP000694850">
    <property type="component" value="Unplaced"/>
</dbReference>
<feature type="domain" description="MHC class I-like antigen recognition-like" evidence="7">
    <location>
        <begin position="58"/>
        <end position="225"/>
    </location>
</feature>
<evidence type="ECO:0000313" key="8">
    <source>
        <dbReference type="Proteomes" id="UP000694850"/>
    </source>
</evidence>
<keyword evidence="6" id="KW-0812">Transmembrane</keyword>
<name>A0A8B7A5I3_ORYAF</name>
<keyword evidence="2" id="KW-0732">Signal</keyword>
<keyword evidence="3 6" id="KW-0472">Membrane</keyword>
<dbReference type="FunFam" id="3.30.500.10:FF:000004">
    <property type="entry name" value="Retinoic acid early-inducible protein 1-beta"/>
    <property type="match status" value="1"/>
</dbReference>
<dbReference type="AlphaFoldDB" id="A0A8B7A5I3"/>
<dbReference type="InterPro" id="IPR050208">
    <property type="entry name" value="MHC_class-I_related"/>
</dbReference>
<dbReference type="GO" id="GO:0002476">
    <property type="term" value="P:antigen processing and presentation of endogenous peptide antigen via MHC class Ib"/>
    <property type="evidence" value="ECO:0007669"/>
    <property type="project" value="TreeGrafter"/>
</dbReference>
<dbReference type="GO" id="GO:0009897">
    <property type="term" value="C:external side of plasma membrane"/>
    <property type="evidence" value="ECO:0007669"/>
    <property type="project" value="TreeGrafter"/>
</dbReference>
<dbReference type="GeneID" id="103199018"/>
<dbReference type="InterPro" id="IPR011162">
    <property type="entry name" value="MHC_I/II-like_Ag-recog"/>
</dbReference>
<dbReference type="PANTHER" id="PTHR16675">
    <property type="entry name" value="MHC CLASS I-RELATED"/>
    <property type="match status" value="1"/>
</dbReference>
<evidence type="ECO:0000256" key="6">
    <source>
        <dbReference type="SAM" id="Phobius"/>
    </source>
</evidence>
<dbReference type="Pfam" id="PF00129">
    <property type="entry name" value="MHC_I"/>
    <property type="match status" value="1"/>
</dbReference>
<dbReference type="GO" id="GO:0046703">
    <property type="term" value="F:natural killer cell lectin-like receptor binding"/>
    <property type="evidence" value="ECO:0007669"/>
    <property type="project" value="UniProtKB-ARBA"/>
</dbReference>
<organism evidence="8 9">
    <name type="scientific">Orycteropus afer afer</name>
    <dbReference type="NCBI Taxonomy" id="1230840"/>
    <lineage>
        <taxon>Eukaryota</taxon>
        <taxon>Metazoa</taxon>
        <taxon>Chordata</taxon>
        <taxon>Craniata</taxon>
        <taxon>Vertebrata</taxon>
        <taxon>Euteleostomi</taxon>
        <taxon>Mammalia</taxon>
        <taxon>Eutheria</taxon>
        <taxon>Afrotheria</taxon>
        <taxon>Tubulidentata</taxon>
        <taxon>Orycteropodidae</taxon>
        <taxon>Orycteropus</taxon>
    </lineage>
</organism>
<keyword evidence="8" id="KW-1185">Reference proteome</keyword>
<proteinExistence type="predicted"/>
<dbReference type="RefSeq" id="XP_007941416.1">
    <property type="nucleotide sequence ID" value="XM_007943225.1"/>
</dbReference>
<sequence>MLLKSCLVSRGFSLPGKGGPDSGELKGFTALPPGALMPLVLLLLLPLLVCTWTARPDVHSLSYNFTVMFKSPPGRQWCEVQGYVDEHTFLHYNCGSKKVMNLTPLGARVISMKEWEEQTQTLKDVGEELKQQIPNIELENYTTRAPLTLQAKMYCQRDSGEHTKGFWEFGFDSQLFLLFNSENMKWTEIHPGARLVRAMWKKNRDLNKFLKRTSEGDCNRWLKEFWGHWEKMLEPRTQFTTAPASAQPTTAGAVNPWILLMMLTCLILLCIQC</sequence>
<dbReference type="InterPro" id="IPR037055">
    <property type="entry name" value="MHC_I-like_Ag-recog_sf"/>
</dbReference>
<comment type="subcellular location">
    <subcellularLocation>
        <location evidence="1">Membrane</location>
    </subcellularLocation>
</comment>
<dbReference type="GO" id="GO:0001916">
    <property type="term" value="P:positive regulation of T cell mediated cytotoxicity"/>
    <property type="evidence" value="ECO:0007669"/>
    <property type="project" value="TreeGrafter"/>
</dbReference>
<keyword evidence="6" id="KW-1133">Transmembrane helix</keyword>
<gene>
    <name evidence="9" type="primary">LOC103199018</name>
</gene>
<dbReference type="GO" id="GO:0002486">
    <property type="term" value="P:antigen processing and presentation of endogenous peptide antigen via MHC class I via ER pathway, TAP-independent"/>
    <property type="evidence" value="ECO:0007669"/>
    <property type="project" value="TreeGrafter"/>
</dbReference>
<dbReference type="GO" id="GO:0006955">
    <property type="term" value="P:immune response"/>
    <property type="evidence" value="ECO:0007669"/>
    <property type="project" value="TreeGrafter"/>
</dbReference>
<evidence type="ECO:0000256" key="3">
    <source>
        <dbReference type="ARBA" id="ARBA00023136"/>
    </source>
</evidence>
<dbReference type="GO" id="GO:0005615">
    <property type="term" value="C:extracellular space"/>
    <property type="evidence" value="ECO:0007669"/>
    <property type="project" value="TreeGrafter"/>
</dbReference>
<evidence type="ECO:0000256" key="4">
    <source>
        <dbReference type="ARBA" id="ARBA00023157"/>
    </source>
</evidence>
<accession>A0A8B7A5I3</accession>
<dbReference type="InterPro" id="IPR011161">
    <property type="entry name" value="MHC_I-like_Ag-recog"/>
</dbReference>
<dbReference type="PANTHER" id="PTHR16675:SF64">
    <property type="entry name" value="RETINOIC ACID EARLY TRANSCRIPT 1E"/>
    <property type="match status" value="1"/>
</dbReference>
<evidence type="ECO:0000313" key="9">
    <source>
        <dbReference type="RefSeq" id="XP_007941416.1"/>
    </source>
</evidence>
<evidence type="ECO:0000256" key="5">
    <source>
        <dbReference type="ARBA" id="ARBA00023180"/>
    </source>
</evidence>
<evidence type="ECO:0000259" key="7">
    <source>
        <dbReference type="Pfam" id="PF00129"/>
    </source>
</evidence>
<reference evidence="9" key="1">
    <citation type="submission" date="2025-08" db="UniProtKB">
        <authorList>
            <consortium name="RefSeq"/>
        </authorList>
    </citation>
    <scope>IDENTIFICATION</scope>
</reference>
<dbReference type="Gene3D" id="3.30.500.10">
    <property type="entry name" value="MHC class I-like antigen recognition-like"/>
    <property type="match status" value="1"/>
</dbReference>
<feature type="transmembrane region" description="Helical" evidence="6">
    <location>
        <begin position="254"/>
        <end position="271"/>
    </location>
</feature>
<keyword evidence="5" id="KW-0325">Glycoprotein</keyword>
<keyword evidence="4" id="KW-1015">Disulfide bond</keyword>
<protein>
    <submittedName>
        <fullName evidence="9">UL16-binding protein 1-like</fullName>
    </submittedName>
</protein>